<dbReference type="RefSeq" id="WP_005397481.1">
    <property type="nucleotide sequence ID" value="NZ_JH601088.1"/>
</dbReference>
<dbReference type="Pfam" id="PF04023">
    <property type="entry name" value="FeoA"/>
    <property type="match status" value="1"/>
</dbReference>
<dbReference type="EMBL" id="AGEI01000012">
    <property type="protein sequence ID" value="EHR35457.1"/>
    <property type="molecule type" value="Genomic_DNA"/>
</dbReference>
<evidence type="ECO:0000256" key="11">
    <source>
        <dbReference type="ARBA" id="ARBA00032593"/>
    </source>
</evidence>
<dbReference type="AlphaFoldDB" id="H3NM48"/>
<dbReference type="OrthoDB" id="9791355at2"/>
<evidence type="ECO:0000256" key="3">
    <source>
        <dbReference type="ARBA" id="ARBA00011738"/>
    </source>
</evidence>
<evidence type="ECO:0000256" key="2">
    <source>
        <dbReference type="ARBA" id="ARBA00007871"/>
    </source>
</evidence>
<evidence type="ECO:0000256" key="4">
    <source>
        <dbReference type="ARBA" id="ARBA00022490"/>
    </source>
</evidence>
<dbReference type="Pfam" id="PF01325">
    <property type="entry name" value="Fe_dep_repress"/>
    <property type="match status" value="1"/>
</dbReference>
<dbReference type="InterPro" id="IPR050536">
    <property type="entry name" value="DtxR_MntR_Metal-Reg"/>
</dbReference>
<comment type="caution">
    <text evidence="13">The sequence shown here is derived from an EMBL/GenBank/DDBJ whole genome shotgun (WGS) entry which is preliminary data.</text>
</comment>
<sequence length="217" mass="25313">MEIIPIREEYLISIFKLSETGQSVTNKNLSDRLGLTPPTVSEMIKKLKKENYLKDKKTIELTDEGKELVKKVLSKHRLWEYFFTEVLKFNWKDVHDNAALFQSVTNDELFDKLNEYLGYPDRCPHGAVIYLNSEERNDDLVKLSHADKDKEYLVRRIKDERSLLEYIDTLGIKLGDKIKIEGYEPFDQSAIILKAGQKIRISPKATSEIFLKELKTK</sequence>
<evidence type="ECO:0000256" key="8">
    <source>
        <dbReference type="ARBA" id="ARBA00023159"/>
    </source>
</evidence>
<proteinExistence type="inferred from homology"/>
<evidence type="ECO:0000256" key="1">
    <source>
        <dbReference type="ARBA" id="ARBA00004496"/>
    </source>
</evidence>
<dbReference type="SMART" id="SM00899">
    <property type="entry name" value="FeoA"/>
    <property type="match status" value="1"/>
</dbReference>
<keyword evidence="4" id="KW-0963">Cytoplasm</keyword>
<dbReference type="InterPro" id="IPR038157">
    <property type="entry name" value="FeoA_core_dom"/>
</dbReference>
<dbReference type="InterPro" id="IPR036390">
    <property type="entry name" value="WH_DNA-bd_sf"/>
</dbReference>
<dbReference type="GO" id="GO:0046983">
    <property type="term" value="F:protein dimerization activity"/>
    <property type="evidence" value="ECO:0007669"/>
    <property type="project" value="InterPro"/>
</dbReference>
<comment type="similarity">
    <text evidence="2">Belongs to the DtxR/MntR family.</text>
</comment>
<dbReference type="SMART" id="SM00529">
    <property type="entry name" value="HTH_DTXR"/>
    <property type="match status" value="1"/>
</dbReference>
<dbReference type="SUPFAM" id="SSF47979">
    <property type="entry name" value="Iron-dependent repressor protein, dimerization domain"/>
    <property type="match status" value="1"/>
</dbReference>
<dbReference type="InterPro" id="IPR036388">
    <property type="entry name" value="WH-like_DNA-bd_sf"/>
</dbReference>
<keyword evidence="9" id="KW-0804">Transcription</keyword>
<evidence type="ECO:0000256" key="5">
    <source>
        <dbReference type="ARBA" id="ARBA00022491"/>
    </source>
</evidence>
<keyword evidence="10" id="KW-0464">Manganese</keyword>
<dbReference type="Gene3D" id="1.10.10.10">
    <property type="entry name" value="Winged helix-like DNA-binding domain superfamily/Winged helix DNA-binding domain"/>
    <property type="match status" value="1"/>
</dbReference>
<dbReference type="HOGENOM" id="CLU_069532_0_2_9"/>
<dbReference type="SUPFAM" id="SSF46785">
    <property type="entry name" value="Winged helix' DNA-binding domain"/>
    <property type="match status" value="1"/>
</dbReference>
<dbReference type="Proteomes" id="UP000004191">
    <property type="component" value="Unassembled WGS sequence"/>
</dbReference>
<evidence type="ECO:0000313" key="13">
    <source>
        <dbReference type="EMBL" id="EHR35457.1"/>
    </source>
</evidence>
<dbReference type="GeneID" id="96998416"/>
<dbReference type="eggNOG" id="COG1321">
    <property type="taxonomic scope" value="Bacteria"/>
</dbReference>
<dbReference type="GO" id="GO:0003677">
    <property type="term" value="F:DNA binding"/>
    <property type="evidence" value="ECO:0007669"/>
    <property type="project" value="UniProtKB-KW"/>
</dbReference>
<protein>
    <recommendedName>
        <fullName evidence="11">Manganese transport regulator</fullName>
    </recommendedName>
</protein>
<organism evidence="13 14">
    <name type="scientific">Helcococcus kunzii ATCC 51366</name>
    <dbReference type="NCBI Taxonomy" id="883114"/>
    <lineage>
        <taxon>Bacteria</taxon>
        <taxon>Bacillati</taxon>
        <taxon>Bacillota</taxon>
        <taxon>Tissierellia</taxon>
        <taxon>Tissierellales</taxon>
        <taxon>Peptoniphilaceae</taxon>
        <taxon>Helcococcus</taxon>
    </lineage>
</organism>
<dbReference type="Pfam" id="PF02742">
    <property type="entry name" value="Fe_dep_repr_C"/>
    <property type="match status" value="1"/>
</dbReference>
<feature type="domain" description="HTH dtxR-type" evidence="12">
    <location>
        <begin position="1"/>
        <end position="62"/>
    </location>
</feature>
<dbReference type="InterPro" id="IPR036421">
    <property type="entry name" value="Fe_dep_repressor_sf"/>
</dbReference>
<dbReference type="STRING" id="883114.HMPREF9709_00409"/>
<comment type="subcellular location">
    <subcellularLocation>
        <location evidence="1">Cytoplasm</location>
    </subcellularLocation>
</comment>
<dbReference type="PROSITE" id="PS50944">
    <property type="entry name" value="HTH_DTXR"/>
    <property type="match status" value="1"/>
</dbReference>
<evidence type="ECO:0000313" key="14">
    <source>
        <dbReference type="Proteomes" id="UP000004191"/>
    </source>
</evidence>
<gene>
    <name evidence="13" type="ORF">HMPREF9709_00409</name>
</gene>
<keyword evidence="7" id="KW-0238">DNA-binding</keyword>
<dbReference type="Gene3D" id="2.30.30.90">
    <property type="match status" value="1"/>
</dbReference>
<dbReference type="InterPro" id="IPR012318">
    <property type="entry name" value="HTH_CRP"/>
</dbReference>
<dbReference type="InterPro" id="IPR007167">
    <property type="entry name" value="Fe-transptr_FeoA-like"/>
</dbReference>
<keyword evidence="8" id="KW-0010">Activator</keyword>
<accession>H3NM48</accession>
<evidence type="ECO:0000256" key="10">
    <source>
        <dbReference type="ARBA" id="ARBA00023211"/>
    </source>
</evidence>
<dbReference type="GO" id="GO:0005737">
    <property type="term" value="C:cytoplasm"/>
    <property type="evidence" value="ECO:0007669"/>
    <property type="project" value="UniProtKB-SubCell"/>
</dbReference>
<comment type="subunit">
    <text evidence="3">Homodimer.</text>
</comment>
<keyword evidence="14" id="KW-1185">Reference proteome</keyword>
<name>H3NM48_9FIRM</name>
<dbReference type="PANTHER" id="PTHR33238:SF11">
    <property type="entry name" value="TRANSCRIPTIONAL REGULATOR MNTR"/>
    <property type="match status" value="1"/>
</dbReference>
<dbReference type="PANTHER" id="PTHR33238">
    <property type="entry name" value="IRON (METAL) DEPENDENT REPRESSOR, DTXR FAMILY"/>
    <property type="match status" value="1"/>
</dbReference>
<keyword evidence="6" id="KW-0805">Transcription regulation</keyword>
<dbReference type="InterPro" id="IPR001367">
    <property type="entry name" value="Fe_dep_repressor"/>
</dbReference>
<evidence type="ECO:0000256" key="6">
    <source>
        <dbReference type="ARBA" id="ARBA00023015"/>
    </source>
</evidence>
<evidence type="ECO:0000256" key="9">
    <source>
        <dbReference type="ARBA" id="ARBA00023163"/>
    </source>
</evidence>
<keyword evidence="5" id="KW-0678">Repressor</keyword>
<dbReference type="InterPro" id="IPR022687">
    <property type="entry name" value="HTH_DTXR"/>
</dbReference>
<dbReference type="SMART" id="SM00419">
    <property type="entry name" value="HTH_CRP"/>
    <property type="match status" value="1"/>
</dbReference>
<dbReference type="InterPro" id="IPR022689">
    <property type="entry name" value="Iron_dep_repressor"/>
</dbReference>
<evidence type="ECO:0000259" key="12">
    <source>
        <dbReference type="PROSITE" id="PS50944"/>
    </source>
</evidence>
<dbReference type="PATRIC" id="fig|883114.3.peg.403"/>
<dbReference type="GO" id="GO:0046914">
    <property type="term" value="F:transition metal ion binding"/>
    <property type="evidence" value="ECO:0007669"/>
    <property type="project" value="InterPro"/>
</dbReference>
<evidence type="ECO:0000256" key="7">
    <source>
        <dbReference type="ARBA" id="ARBA00023125"/>
    </source>
</evidence>
<dbReference type="GO" id="GO:0003700">
    <property type="term" value="F:DNA-binding transcription factor activity"/>
    <property type="evidence" value="ECO:0007669"/>
    <property type="project" value="InterPro"/>
</dbReference>
<reference evidence="13 14" key="1">
    <citation type="submission" date="2012-01" db="EMBL/GenBank/DDBJ databases">
        <title>The Genome Sequence of Helcococcus kunzii ATCC 51366.</title>
        <authorList>
            <consortium name="The Broad Institute Genome Sequencing Platform"/>
            <person name="Earl A."/>
            <person name="Ward D."/>
            <person name="Feldgarden M."/>
            <person name="Gevers D."/>
            <person name="Huys G."/>
            <person name="Young S.K."/>
            <person name="Zeng Q."/>
            <person name="Gargeya S."/>
            <person name="Fitzgerald M."/>
            <person name="Haas B."/>
            <person name="Abouelleil A."/>
            <person name="Alvarado L."/>
            <person name="Arachchi H.M."/>
            <person name="Berlin A."/>
            <person name="Chapman S.B."/>
            <person name="Gearin G."/>
            <person name="Goldberg J."/>
            <person name="Griggs A."/>
            <person name="Gujja S."/>
            <person name="Hansen M."/>
            <person name="Heiman D."/>
            <person name="Howarth C."/>
            <person name="Larimer J."/>
            <person name="Lui A."/>
            <person name="MacDonald P.J.P."/>
            <person name="McCowen C."/>
            <person name="Montmayeur A."/>
            <person name="Murphy C."/>
            <person name="Neiman D."/>
            <person name="Pearson M."/>
            <person name="Priest M."/>
            <person name="Roberts A."/>
            <person name="Saif S."/>
            <person name="Shea T."/>
            <person name="Sisk P."/>
            <person name="Stolte C."/>
            <person name="Sykes S."/>
            <person name="Wortman J."/>
            <person name="Nusbaum C."/>
            <person name="Birren B."/>
        </authorList>
    </citation>
    <scope>NUCLEOTIDE SEQUENCE [LARGE SCALE GENOMIC DNA]</scope>
    <source>
        <strain evidence="13 14">ATCC 51366</strain>
    </source>
</reference>